<accession>A0A7B3MLC4</accession>
<proteinExistence type="predicted"/>
<protein>
    <submittedName>
        <fullName evidence="2">Uncharacterized protein</fullName>
    </submittedName>
</protein>
<sequence>MTPQQSALKAASHKASQKIVARDQRSDDRFVCLTASFSNVSMPFRRVRFTRTATPE</sequence>
<evidence type="ECO:0000256" key="1">
    <source>
        <dbReference type="SAM" id="MobiDB-lite"/>
    </source>
</evidence>
<dbReference type="AlphaFoldDB" id="A0A7B3MLC4"/>
<gene>
    <name evidence="2" type="ORF">HLZ50_25655</name>
</gene>
<reference evidence="2" key="2">
    <citation type="submission" date="2019-11" db="EMBL/GenBank/DDBJ databases">
        <authorList>
            <consortium name="NCBI Pathogen Detection Project"/>
        </authorList>
    </citation>
    <scope>NUCLEOTIDE SEQUENCE</scope>
    <source>
        <strain evidence="2">Ecoli[ST-219]</strain>
    </source>
</reference>
<reference evidence="2" key="1">
    <citation type="journal article" date="2018" name="Genome Biol.">
        <title>SKESA: strategic k-mer extension for scrupulous assemblies.</title>
        <authorList>
            <person name="Souvorov A."/>
            <person name="Agarwala R."/>
            <person name="Lipman D.J."/>
        </authorList>
    </citation>
    <scope>NUCLEOTIDE SEQUENCE [LARGE SCALE GENOMIC DNA]</scope>
    <source>
        <strain>ecoli[ST-219]</strain>
        <strain evidence="2">Ecoli[ST-219]</strain>
    </source>
</reference>
<feature type="region of interest" description="Disordered" evidence="1">
    <location>
        <begin position="1"/>
        <end position="24"/>
    </location>
</feature>
<organism evidence="2">
    <name type="scientific">Escherichia coli</name>
    <dbReference type="NCBI Taxonomy" id="562"/>
    <lineage>
        <taxon>Bacteria</taxon>
        <taxon>Pseudomonadati</taxon>
        <taxon>Pseudomonadota</taxon>
        <taxon>Gammaproteobacteria</taxon>
        <taxon>Enterobacterales</taxon>
        <taxon>Enterobacteriaceae</taxon>
        <taxon>Escherichia</taxon>
    </lineage>
</organism>
<dbReference type="RefSeq" id="WP_157903596.1">
    <property type="nucleotide sequence ID" value="NZ_CAXUGC010000009.1"/>
</dbReference>
<dbReference type="EMBL" id="DABGKZ010000114">
    <property type="protein sequence ID" value="HAJ5153347.1"/>
    <property type="molecule type" value="Genomic_DNA"/>
</dbReference>
<name>A0A7B3MLC4_ECOLX</name>
<dbReference type="Proteomes" id="UP000840371">
    <property type="component" value="Unassembled WGS sequence"/>
</dbReference>
<evidence type="ECO:0000313" key="2">
    <source>
        <dbReference type="EMBL" id="HAJ5153347.1"/>
    </source>
</evidence>
<comment type="caution">
    <text evidence="2">The sequence shown here is derived from an EMBL/GenBank/DDBJ whole genome shotgun (WGS) entry which is preliminary data.</text>
</comment>